<feature type="signal peptide" evidence="1">
    <location>
        <begin position="1"/>
        <end position="18"/>
    </location>
</feature>
<gene>
    <name evidence="2" type="ORF">NOG11_01650</name>
</gene>
<reference evidence="2" key="1">
    <citation type="submission" date="2022-07" db="EMBL/GenBank/DDBJ databases">
        <title>Parvularcula maris sp. nov., an algicidal bacterium isolated from seawater.</title>
        <authorList>
            <person name="Li F."/>
        </authorList>
    </citation>
    <scope>NUCLEOTIDE SEQUENCE</scope>
    <source>
        <strain evidence="2">BGMRC 0090</strain>
    </source>
</reference>
<keyword evidence="1" id="KW-0732">Signal</keyword>
<accession>A0A9X2RIQ1</accession>
<dbReference type="EMBL" id="JANIBC010000001">
    <property type="protein sequence ID" value="MCQ8184082.1"/>
    <property type="molecule type" value="Genomic_DNA"/>
</dbReference>
<keyword evidence="3" id="KW-1185">Reference proteome</keyword>
<dbReference type="AlphaFoldDB" id="A0A9X2RIQ1"/>
<organism evidence="2 3">
    <name type="scientific">Parvularcula maris</name>
    <dbReference type="NCBI Taxonomy" id="2965077"/>
    <lineage>
        <taxon>Bacteria</taxon>
        <taxon>Pseudomonadati</taxon>
        <taxon>Pseudomonadota</taxon>
        <taxon>Alphaproteobacteria</taxon>
        <taxon>Parvularculales</taxon>
        <taxon>Parvularculaceae</taxon>
        <taxon>Parvularcula</taxon>
    </lineage>
</organism>
<protein>
    <submittedName>
        <fullName evidence="2">Uncharacterized protein</fullName>
    </submittedName>
</protein>
<proteinExistence type="predicted"/>
<name>A0A9X2RIQ1_9PROT</name>
<dbReference type="Proteomes" id="UP001142610">
    <property type="component" value="Unassembled WGS sequence"/>
</dbReference>
<feature type="chain" id="PRO_5040975154" evidence="1">
    <location>
        <begin position="19"/>
        <end position="79"/>
    </location>
</feature>
<evidence type="ECO:0000256" key="1">
    <source>
        <dbReference type="SAM" id="SignalP"/>
    </source>
</evidence>
<evidence type="ECO:0000313" key="2">
    <source>
        <dbReference type="EMBL" id="MCQ8184082.1"/>
    </source>
</evidence>
<comment type="caution">
    <text evidence="2">The sequence shown here is derived from an EMBL/GenBank/DDBJ whole genome shotgun (WGS) entry which is preliminary data.</text>
</comment>
<evidence type="ECO:0000313" key="3">
    <source>
        <dbReference type="Proteomes" id="UP001142610"/>
    </source>
</evidence>
<sequence length="79" mass="8205">MFASIIAALLALNTVQSADELQAACEQFQSKYGGEADCACLAEKVAADEDLMAEIAGITSPDELANASDAFKEAVEDCS</sequence>
<dbReference type="RefSeq" id="WP_256617888.1">
    <property type="nucleotide sequence ID" value="NZ_JANIBC010000001.1"/>
</dbReference>